<dbReference type="GO" id="GO:0008194">
    <property type="term" value="F:UDP-glycosyltransferase activity"/>
    <property type="evidence" value="ECO:0007669"/>
    <property type="project" value="InterPro"/>
</dbReference>
<reference evidence="7" key="1">
    <citation type="submission" date="2025-08" db="UniProtKB">
        <authorList>
            <consortium name="RefSeq"/>
        </authorList>
    </citation>
    <scope>IDENTIFICATION</scope>
    <source>
        <strain evidence="7">11010-0011.00</strain>
        <tissue evidence="7">Whole body</tissue>
    </source>
</reference>
<dbReference type="RefSeq" id="XP_030383802.1">
    <property type="nucleotide sequence ID" value="XM_030527942.1"/>
</dbReference>
<dbReference type="InterPro" id="IPR050271">
    <property type="entry name" value="UDP-glycosyltransferase"/>
</dbReference>
<feature type="signal peptide" evidence="5">
    <location>
        <begin position="1"/>
        <end position="23"/>
    </location>
</feature>
<dbReference type="PANTHER" id="PTHR48043:SF159">
    <property type="entry name" value="EG:EG0003.4 PROTEIN-RELATED"/>
    <property type="match status" value="1"/>
</dbReference>
<dbReference type="Pfam" id="PF00201">
    <property type="entry name" value="UDPGT"/>
    <property type="match status" value="1"/>
</dbReference>
<protein>
    <submittedName>
        <fullName evidence="7">UDP-glucuronosyltransferase</fullName>
    </submittedName>
</protein>
<evidence type="ECO:0000256" key="4">
    <source>
        <dbReference type="SAM" id="Phobius"/>
    </source>
</evidence>
<proteinExistence type="inferred from homology"/>
<name>A0A6J2U9F9_DROLE</name>
<keyword evidence="4" id="KW-1133">Transmembrane helix</keyword>
<keyword evidence="5" id="KW-0732">Signal</keyword>
<feature type="chain" id="PRO_5027026448" evidence="5">
    <location>
        <begin position="24"/>
        <end position="552"/>
    </location>
</feature>
<dbReference type="InterPro" id="IPR002213">
    <property type="entry name" value="UDP_glucos_trans"/>
</dbReference>
<keyword evidence="4" id="KW-0812">Transmembrane</keyword>
<evidence type="ECO:0000256" key="3">
    <source>
        <dbReference type="ARBA" id="ARBA00022679"/>
    </source>
</evidence>
<accession>A0A6J2U9F9</accession>
<evidence type="ECO:0000256" key="2">
    <source>
        <dbReference type="ARBA" id="ARBA00022676"/>
    </source>
</evidence>
<dbReference type="Proteomes" id="UP000504634">
    <property type="component" value="Unplaced"/>
</dbReference>
<dbReference type="FunFam" id="3.40.50.2000:FF:000050">
    <property type="entry name" value="UDP-glucuronosyltransferase"/>
    <property type="match status" value="1"/>
</dbReference>
<keyword evidence="4" id="KW-0472">Membrane</keyword>
<dbReference type="CTD" id="53512"/>
<evidence type="ECO:0000313" key="7">
    <source>
        <dbReference type="RefSeq" id="XP_030383802.1"/>
    </source>
</evidence>
<evidence type="ECO:0000256" key="1">
    <source>
        <dbReference type="ARBA" id="ARBA00009995"/>
    </source>
</evidence>
<dbReference type="CDD" id="cd03784">
    <property type="entry name" value="GT1_Gtf-like"/>
    <property type="match status" value="1"/>
</dbReference>
<keyword evidence="6" id="KW-1185">Reference proteome</keyword>
<evidence type="ECO:0000256" key="5">
    <source>
        <dbReference type="SAM" id="SignalP"/>
    </source>
</evidence>
<dbReference type="AlphaFoldDB" id="A0A6J2U9F9"/>
<organism evidence="6 7">
    <name type="scientific">Drosophila lebanonensis</name>
    <name type="common">Fruit fly</name>
    <name type="synonym">Scaptodrosophila lebanonensis</name>
    <dbReference type="NCBI Taxonomy" id="7225"/>
    <lineage>
        <taxon>Eukaryota</taxon>
        <taxon>Metazoa</taxon>
        <taxon>Ecdysozoa</taxon>
        <taxon>Arthropoda</taxon>
        <taxon>Hexapoda</taxon>
        <taxon>Insecta</taxon>
        <taxon>Pterygota</taxon>
        <taxon>Neoptera</taxon>
        <taxon>Endopterygota</taxon>
        <taxon>Diptera</taxon>
        <taxon>Brachycera</taxon>
        <taxon>Muscomorpha</taxon>
        <taxon>Ephydroidea</taxon>
        <taxon>Drosophilidae</taxon>
        <taxon>Scaptodrosophila</taxon>
    </lineage>
</organism>
<gene>
    <name evidence="7" type="primary">LOC115631233</name>
</gene>
<dbReference type="Gene3D" id="3.40.50.2000">
    <property type="entry name" value="Glycogen Phosphorylase B"/>
    <property type="match status" value="1"/>
</dbReference>
<dbReference type="OrthoDB" id="5835829at2759"/>
<sequence length="552" mass="62889">MISRHPFLYLVLIQAFAKPCIDAANILGLYSSPTFSHLIVHMSVVKALADAGHNLTVVTALSPEIEPHENITNVLIPPNPSTLKIYNEVLAEFVAEEFSMSSHIYKVLKSSQKLVDTHYEFAVHPKLKAIYDTPDTHFDLVILGYYFNDFQLGIAAKLNVPVIVDWVGVPIEMMDDIVGNTNDPAYVPHLNMVRPAGERTMGFGQRVKNYLLWLIFKVCNPILKHYMERYYKLAFGNDSKLPSYQEMRKRISLVFYNYHSHSEGPVRPIVPASIEIGGIQIKEQPDPLPTDIADFLDNASAGAIFFSLGTHIHSYLIRPDIVATIFKVFSSLPQRIIWKWDRMDNLPGNSSNILYRPWLPQDDLLAHPNMKLFITHAGKGSIAESQFHGVPMLGVPIWCDQPGNADAMAAAGLGVTLDFLKITEESLRAGIREVLDNDTYRENVQRFSKMYRDRPMTARQSVVYWTDYVLRYKGAYHLQSPWVYMSLMERYNLDVQAALWLVLVSALFVLSYVVRNVRLVISYQRYLLSRFKTGKFPITISVQREKGKLKTN</sequence>
<keyword evidence="2" id="KW-0328">Glycosyltransferase</keyword>
<dbReference type="PANTHER" id="PTHR48043">
    <property type="entry name" value="EG:EG0003.4 PROTEIN-RELATED"/>
    <property type="match status" value="1"/>
</dbReference>
<feature type="transmembrane region" description="Helical" evidence="4">
    <location>
        <begin position="497"/>
        <end position="514"/>
    </location>
</feature>
<evidence type="ECO:0000313" key="6">
    <source>
        <dbReference type="Proteomes" id="UP000504634"/>
    </source>
</evidence>
<dbReference type="GeneID" id="115631233"/>
<keyword evidence="3" id="KW-0808">Transferase</keyword>
<comment type="similarity">
    <text evidence="1">Belongs to the UDP-glycosyltransferase family.</text>
</comment>
<dbReference type="SUPFAM" id="SSF53756">
    <property type="entry name" value="UDP-Glycosyltransferase/glycogen phosphorylase"/>
    <property type="match status" value="1"/>
</dbReference>